<sequence length="102" mass="11573">MNVYTGTIPAKKRLKESIWPVLGVGLYYSIHRETGRCQTSMIETFFKLFRLLVKKQKREFMFLQIATLASSGLERVPTAFTVRLIALETHIAAGDRANSDHG</sequence>
<dbReference type="EMBL" id="SHNO01000002">
    <property type="protein sequence ID" value="MCX2979024.1"/>
    <property type="molecule type" value="Genomic_DNA"/>
</dbReference>
<name>A0ABT3TAF9_9GAMM</name>
<evidence type="ECO:0008006" key="3">
    <source>
        <dbReference type="Google" id="ProtNLM"/>
    </source>
</evidence>
<comment type="caution">
    <text evidence="1">The sequence shown here is derived from an EMBL/GenBank/DDBJ whole genome shotgun (WGS) entry which is preliminary data.</text>
</comment>
<dbReference type="Proteomes" id="UP001143304">
    <property type="component" value="Unassembled WGS sequence"/>
</dbReference>
<proteinExistence type="predicted"/>
<organism evidence="1 2">
    <name type="scientific">Candidatus Marimicrobium litorale</name>
    <dbReference type="NCBI Taxonomy" id="2518991"/>
    <lineage>
        <taxon>Bacteria</taxon>
        <taxon>Pseudomonadati</taxon>
        <taxon>Pseudomonadota</taxon>
        <taxon>Gammaproteobacteria</taxon>
        <taxon>Cellvibrionales</taxon>
        <taxon>Halieaceae</taxon>
        <taxon>Marimicrobium</taxon>
    </lineage>
</organism>
<reference evidence="1" key="1">
    <citation type="submission" date="2019-02" db="EMBL/GenBank/DDBJ databases">
        <authorList>
            <person name="Li S.-H."/>
        </authorList>
    </citation>
    <scope>NUCLEOTIDE SEQUENCE</scope>
    <source>
        <strain evidence="1">IMCC11814</strain>
    </source>
</reference>
<evidence type="ECO:0000313" key="2">
    <source>
        <dbReference type="Proteomes" id="UP001143304"/>
    </source>
</evidence>
<protein>
    <recommendedName>
        <fullName evidence="3">Transposase</fullName>
    </recommendedName>
</protein>
<keyword evidence="2" id="KW-1185">Reference proteome</keyword>
<gene>
    <name evidence="1" type="ORF">EYC82_16895</name>
</gene>
<accession>A0ABT3TAF9</accession>
<evidence type="ECO:0000313" key="1">
    <source>
        <dbReference type="EMBL" id="MCX2979024.1"/>
    </source>
</evidence>
<dbReference type="RefSeq" id="WP_279250809.1">
    <property type="nucleotide sequence ID" value="NZ_SHNO01000002.1"/>
</dbReference>